<dbReference type="Pfam" id="PF03607">
    <property type="entry name" value="DCX"/>
    <property type="match status" value="2"/>
</dbReference>
<dbReference type="PROSITE" id="PS50309">
    <property type="entry name" value="DC"/>
    <property type="match status" value="2"/>
</dbReference>
<dbReference type="AlphaFoldDB" id="A0A087TIV9"/>
<reference evidence="3 4" key="1">
    <citation type="submission" date="2013-11" db="EMBL/GenBank/DDBJ databases">
        <title>Genome sequencing of Stegodyphus mimosarum.</title>
        <authorList>
            <person name="Bechsgaard J."/>
        </authorList>
    </citation>
    <scope>NUCLEOTIDE SEQUENCE [LARGE SCALE GENOMIC DNA]</scope>
</reference>
<dbReference type="InterPro" id="IPR036572">
    <property type="entry name" value="Doublecortin_dom_sf"/>
</dbReference>
<dbReference type="GO" id="GO:0005815">
    <property type="term" value="C:microtubule organizing center"/>
    <property type="evidence" value="ECO:0007669"/>
    <property type="project" value="TreeGrafter"/>
</dbReference>
<sequence>MASQNLKGKLVTQSSKGRISHLKNNDYVHQNGNMMNFPEAKWIQIFVNGDEHFSGCRCLVNTKYYRNFEMFLNYLTERLQPSFGAVRNIYTPVNGHSVLSLDDLVPKQKYVVAGNERFKKLESGYIDIGGKKTKRTGVKPKNKSKVSKVKSSCHTTLSINLYLNGYFKMQPNKVSFSVQDLETWESVYKKISNEMNCNSVKRICLLNGKPVRSLEELTNSQSYVVICKHEVFKFGTYSNSPQKKPRSSSREKYCFHRRPQRASSVFTTRSSAQSLKLNSSLSSSRSNTHTPAVRSAVVRQENESPSNKNSIKDEYPCFTPVQKDIIQDQSFKENFMDKLSLDFDIDYSGVFRSKEKNDLTHGAVEVEDSPETLVDLPVDLLDAEEVEDEITPDMERSLEHLSLDVPEEIVAFLPTMQKKSGDERQVSANKYNLS</sequence>
<dbReference type="STRING" id="407821.A0A087TIV9"/>
<proteinExistence type="predicted"/>
<dbReference type="Gene3D" id="3.10.20.230">
    <property type="entry name" value="Doublecortin domain"/>
    <property type="match status" value="2"/>
</dbReference>
<accession>A0A087TIV9</accession>
<dbReference type="SMART" id="SM00537">
    <property type="entry name" value="DCX"/>
    <property type="match status" value="2"/>
</dbReference>
<dbReference type="Proteomes" id="UP000054359">
    <property type="component" value="Unassembled WGS sequence"/>
</dbReference>
<name>A0A087TIV9_STEMI</name>
<feature type="region of interest" description="Disordered" evidence="1">
    <location>
        <begin position="277"/>
        <end position="313"/>
    </location>
</feature>
<feature type="compositionally biased region" description="Low complexity" evidence="1">
    <location>
        <begin position="277"/>
        <end position="286"/>
    </location>
</feature>
<dbReference type="GO" id="GO:0005874">
    <property type="term" value="C:microtubule"/>
    <property type="evidence" value="ECO:0007669"/>
    <property type="project" value="TreeGrafter"/>
</dbReference>
<feature type="region of interest" description="Disordered" evidence="1">
    <location>
        <begin position="238"/>
        <end position="261"/>
    </location>
</feature>
<gene>
    <name evidence="3" type="ORF">X975_13534</name>
</gene>
<protein>
    <submittedName>
        <fullName evidence="3">Doublecortin domain-containing protein 2</fullName>
    </submittedName>
</protein>
<evidence type="ECO:0000259" key="2">
    <source>
        <dbReference type="PROSITE" id="PS50309"/>
    </source>
</evidence>
<evidence type="ECO:0000313" key="4">
    <source>
        <dbReference type="Proteomes" id="UP000054359"/>
    </source>
</evidence>
<dbReference type="PANTHER" id="PTHR23004">
    <property type="entry name" value="DOUBLECORTIN DOMAIN CONTAINING 2"/>
    <property type="match status" value="1"/>
</dbReference>
<feature type="domain" description="Doublecortin" evidence="2">
    <location>
        <begin position="41"/>
        <end position="124"/>
    </location>
</feature>
<evidence type="ECO:0000256" key="1">
    <source>
        <dbReference type="SAM" id="MobiDB-lite"/>
    </source>
</evidence>
<dbReference type="GO" id="GO:0035556">
    <property type="term" value="P:intracellular signal transduction"/>
    <property type="evidence" value="ECO:0007669"/>
    <property type="project" value="InterPro"/>
</dbReference>
<dbReference type="InterPro" id="IPR003533">
    <property type="entry name" value="Doublecortin_dom"/>
</dbReference>
<evidence type="ECO:0000313" key="3">
    <source>
        <dbReference type="EMBL" id="KFM65048.1"/>
    </source>
</evidence>
<keyword evidence="4" id="KW-1185">Reference proteome</keyword>
<feature type="domain" description="Doublecortin" evidence="2">
    <location>
        <begin position="157"/>
        <end position="238"/>
    </location>
</feature>
<organism evidence="3 4">
    <name type="scientific">Stegodyphus mimosarum</name>
    <name type="common">African social velvet spider</name>
    <dbReference type="NCBI Taxonomy" id="407821"/>
    <lineage>
        <taxon>Eukaryota</taxon>
        <taxon>Metazoa</taxon>
        <taxon>Ecdysozoa</taxon>
        <taxon>Arthropoda</taxon>
        <taxon>Chelicerata</taxon>
        <taxon>Arachnida</taxon>
        <taxon>Araneae</taxon>
        <taxon>Araneomorphae</taxon>
        <taxon>Entelegynae</taxon>
        <taxon>Eresoidea</taxon>
        <taxon>Eresidae</taxon>
        <taxon>Stegodyphus</taxon>
    </lineage>
</organism>
<feature type="non-terminal residue" evidence="3">
    <location>
        <position position="434"/>
    </location>
</feature>
<dbReference type="PANTHER" id="PTHR23004:SF11">
    <property type="entry name" value="PROTEIN RPI-1"/>
    <property type="match status" value="1"/>
</dbReference>
<dbReference type="OrthoDB" id="1738954at2759"/>
<dbReference type="EMBL" id="KK115402">
    <property type="protein sequence ID" value="KFM65048.1"/>
    <property type="molecule type" value="Genomic_DNA"/>
</dbReference>
<dbReference type="OMA" id="SHEGEAN"/>
<dbReference type="SUPFAM" id="SSF89837">
    <property type="entry name" value="Doublecortin (DC)"/>
    <property type="match status" value="2"/>
</dbReference>